<dbReference type="Gene3D" id="3.10.450.50">
    <property type="match status" value="1"/>
</dbReference>
<proteinExistence type="predicted"/>
<evidence type="ECO:0000259" key="1">
    <source>
        <dbReference type="Pfam" id="PF14534"/>
    </source>
</evidence>
<dbReference type="SUPFAM" id="SSF54427">
    <property type="entry name" value="NTF2-like"/>
    <property type="match status" value="1"/>
</dbReference>
<organism evidence="2 3">
    <name type="scientific">Maricaulis maris</name>
    <dbReference type="NCBI Taxonomy" id="74318"/>
    <lineage>
        <taxon>Bacteria</taxon>
        <taxon>Pseudomonadati</taxon>
        <taxon>Pseudomonadota</taxon>
        <taxon>Alphaproteobacteria</taxon>
        <taxon>Maricaulales</taxon>
        <taxon>Maricaulaceae</taxon>
        <taxon>Maricaulis</taxon>
    </lineage>
</organism>
<feature type="domain" description="DUF4440" evidence="1">
    <location>
        <begin position="21"/>
        <end position="133"/>
    </location>
</feature>
<gene>
    <name evidence="2" type="ORF">C7435_3020</name>
</gene>
<dbReference type="InterPro" id="IPR027843">
    <property type="entry name" value="DUF4440"/>
</dbReference>
<dbReference type="Pfam" id="PF14534">
    <property type="entry name" value="DUF4440"/>
    <property type="match status" value="1"/>
</dbReference>
<dbReference type="GO" id="GO:0016853">
    <property type="term" value="F:isomerase activity"/>
    <property type="evidence" value="ECO:0007669"/>
    <property type="project" value="UniProtKB-KW"/>
</dbReference>
<comment type="caution">
    <text evidence="2">The sequence shown here is derived from an EMBL/GenBank/DDBJ whole genome shotgun (WGS) entry which is preliminary data.</text>
</comment>
<reference evidence="2 3" key="1">
    <citation type="submission" date="2018-10" db="EMBL/GenBank/DDBJ databases">
        <title>Genomic Encyclopedia of Type Strains, Phase IV (KMG-IV): sequencing the most valuable type-strain genomes for metagenomic binning, comparative biology and taxonomic classification.</title>
        <authorList>
            <person name="Goeker M."/>
        </authorList>
    </citation>
    <scope>NUCLEOTIDE SEQUENCE [LARGE SCALE GENOMIC DNA]</scope>
    <source>
        <strain evidence="2 3">DSM 4734</strain>
    </source>
</reference>
<dbReference type="AlphaFoldDB" id="A0A495D1E6"/>
<sequence>MRKSAKSDIQLLGDKPAARAIAAARAGFNAALEARSLKAIADVLVEEVVLIPGDEAQLITGRDAQLEAWSSIFSQMPDVSYVRTPSRIEVCEDSQLAAETGRWKGAWSTDGFAIRYSGRYFAKWRCVEGQWKLEAETFVTMKRSGGRAA</sequence>
<name>A0A495D1E6_9PROT</name>
<protein>
    <submittedName>
        <fullName evidence="2">Ketosteroid isomerase-like protein</fullName>
    </submittedName>
</protein>
<dbReference type="EMBL" id="RBIM01000007">
    <property type="protein sequence ID" value="RKQ95328.1"/>
    <property type="molecule type" value="Genomic_DNA"/>
</dbReference>
<evidence type="ECO:0000313" key="2">
    <source>
        <dbReference type="EMBL" id="RKQ95328.1"/>
    </source>
</evidence>
<dbReference type="OrthoDB" id="7375768at2"/>
<dbReference type="InterPro" id="IPR032710">
    <property type="entry name" value="NTF2-like_dom_sf"/>
</dbReference>
<accession>A0A495D1E6</accession>
<keyword evidence="2" id="KW-0413">Isomerase</keyword>
<dbReference type="Proteomes" id="UP000273675">
    <property type="component" value="Unassembled WGS sequence"/>
</dbReference>
<evidence type="ECO:0000313" key="3">
    <source>
        <dbReference type="Proteomes" id="UP000273675"/>
    </source>
</evidence>
<dbReference type="RefSeq" id="WP_075190950.1">
    <property type="nucleotide sequence ID" value="NZ_RBIM01000007.1"/>
</dbReference>